<dbReference type="GO" id="GO:0004022">
    <property type="term" value="F:alcohol dehydrogenase (NAD+) activity"/>
    <property type="evidence" value="ECO:0007669"/>
    <property type="project" value="UniProtKB-EC"/>
</dbReference>
<evidence type="ECO:0000259" key="14">
    <source>
        <dbReference type="Pfam" id="PF08240"/>
    </source>
</evidence>
<evidence type="ECO:0000256" key="11">
    <source>
        <dbReference type="ARBA" id="ARBA00049243"/>
    </source>
</evidence>
<evidence type="ECO:0000256" key="5">
    <source>
        <dbReference type="ARBA" id="ARBA00022490"/>
    </source>
</evidence>
<accession>A0AAD4IZQ7</accession>
<evidence type="ECO:0000259" key="13">
    <source>
        <dbReference type="Pfam" id="PF00107"/>
    </source>
</evidence>
<dbReference type="GO" id="GO:0051903">
    <property type="term" value="F:S-(hydroxymethyl)glutathione dehydrogenase [NAD(P)+] activity"/>
    <property type="evidence" value="ECO:0007669"/>
    <property type="project" value="TreeGrafter"/>
</dbReference>
<dbReference type="AlphaFoldDB" id="A0AAD4IZQ7"/>
<keyword evidence="6 12" id="KW-0479">Metal-binding</keyword>
<dbReference type="FunFam" id="3.90.180.10:FF:000067">
    <property type="entry name" value="alcohol dehydrogenase 1-like isoform X1"/>
    <property type="match status" value="1"/>
</dbReference>
<comment type="cofactor">
    <cofactor evidence="1 12">
        <name>Zn(2+)</name>
        <dbReference type="ChEBI" id="CHEBI:29105"/>
    </cofactor>
</comment>
<evidence type="ECO:0000256" key="4">
    <source>
        <dbReference type="ARBA" id="ARBA00013190"/>
    </source>
</evidence>
<keyword evidence="9" id="KW-0520">NAD</keyword>
<dbReference type="GO" id="GO:0005829">
    <property type="term" value="C:cytosol"/>
    <property type="evidence" value="ECO:0007669"/>
    <property type="project" value="TreeGrafter"/>
</dbReference>
<evidence type="ECO:0000313" key="15">
    <source>
        <dbReference type="EMBL" id="KAH6824115.1"/>
    </source>
</evidence>
<organism evidence="15 16">
    <name type="scientific">Perilla frutescens var. hirtella</name>
    <name type="common">Perilla citriodora</name>
    <name type="synonym">Perilla setoyensis</name>
    <dbReference type="NCBI Taxonomy" id="608512"/>
    <lineage>
        <taxon>Eukaryota</taxon>
        <taxon>Viridiplantae</taxon>
        <taxon>Streptophyta</taxon>
        <taxon>Embryophyta</taxon>
        <taxon>Tracheophyta</taxon>
        <taxon>Spermatophyta</taxon>
        <taxon>Magnoliopsida</taxon>
        <taxon>eudicotyledons</taxon>
        <taxon>Gunneridae</taxon>
        <taxon>Pentapetalae</taxon>
        <taxon>asterids</taxon>
        <taxon>lamiids</taxon>
        <taxon>Lamiales</taxon>
        <taxon>Lamiaceae</taxon>
        <taxon>Nepetoideae</taxon>
        <taxon>Elsholtzieae</taxon>
        <taxon>Perilla</taxon>
    </lineage>
</organism>
<dbReference type="InterPro" id="IPR002328">
    <property type="entry name" value="ADH_Zn_CS"/>
</dbReference>
<keyword evidence="5" id="KW-0963">Cytoplasm</keyword>
<dbReference type="EMBL" id="SDAM02000517">
    <property type="protein sequence ID" value="KAH6824115.1"/>
    <property type="molecule type" value="Genomic_DNA"/>
</dbReference>
<dbReference type="PANTHER" id="PTHR43880">
    <property type="entry name" value="ALCOHOL DEHYDROGENASE"/>
    <property type="match status" value="1"/>
</dbReference>
<dbReference type="Gene3D" id="3.40.50.720">
    <property type="entry name" value="NAD(P)-binding Rossmann-like Domain"/>
    <property type="match status" value="1"/>
</dbReference>
<dbReference type="EC" id="1.1.1.1" evidence="4"/>
<evidence type="ECO:0000256" key="2">
    <source>
        <dbReference type="ARBA" id="ARBA00004496"/>
    </source>
</evidence>
<dbReference type="PROSITE" id="PS00059">
    <property type="entry name" value="ADH_ZINC"/>
    <property type="match status" value="1"/>
</dbReference>
<dbReference type="InterPro" id="IPR036291">
    <property type="entry name" value="NAD(P)-bd_dom_sf"/>
</dbReference>
<evidence type="ECO:0000256" key="8">
    <source>
        <dbReference type="ARBA" id="ARBA00023002"/>
    </source>
</evidence>
<comment type="catalytic activity">
    <reaction evidence="11">
        <text>a primary alcohol + NAD(+) = an aldehyde + NADH + H(+)</text>
        <dbReference type="Rhea" id="RHEA:10736"/>
        <dbReference type="ChEBI" id="CHEBI:15378"/>
        <dbReference type="ChEBI" id="CHEBI:15734"/>
        <dbReference type="ChEBI" id="CHEBI:17478"/>
        <dbReference type="ChEBI" id="CHEBI:57540"/>
        <dbReference type="ChEBI" id="CHEBI:57945"/>
        <dbReference type="EC" id="1.1.1.1"/>
    </reaction>
</comment>
<feature type="domain" description="Alcohol dehydrogenase-like C-terminal" evidence="13">
    <location>
        <begin position="202"/>
        <end position="334"/>
    </location>
</feature>
<dbReference type="GO" id="GO:0008270">
    <property type="term" value="F:zinc ion binding"/>
    <property type="evidence" value="ECO:0007669"/>
    <property type="project" value="InterPro"/>
</dbReference>
<comment type="catalytic activity">
    <reaction evidence="10">
        <text>a secondary alcohol + NAD(+) = a ketone + NADH + H(+)</text>
        <dbReference type="Rhea" id="RHEA:10740"/>
        <dbReference type="ChEBI" id="CHEBI:15378"/>
        <dbReference type="ChEBI" id="CHEBI:17087"/>
        <dbReference type="ChEBI" id="CHEBI:35681"/>
        <dbReference type="ChEBI" id="CHEBI:57540"/>
        <dbReference type="ChEBI" id="CHEBI:57945"/>
        <dbReference type="EC" id="1.1.1.1"/>
    </reaction>
</comment>
<dbReference type="Pfam" id="PF08240">
    <property type="entry name" value="ADH_N"/>
    <property type="match status" value="1"/>
</dbReference>
<dbReference type="InterPro" id="IPR013149">
    <property type="entry name" value="ADH-like_C"/>
</dbReference>
<protein>
    <recommendedName>
        <fullName evidence="4">alcohol dehydrogenase</fullName>
        <ecNumber evidence="4">1.1.1.1</ecNumber>
    </recommendedName>
</protein>
<evidence type="ECO:0000256" key="7">
    <source>
        <dbReference type="ARBA" id="ARBA00022833"/>
    </source>
</evidence>
<dbReference type="SUPFAM" id="SSF50129">
    <property type="entry name" value="GroES-like"/>
    <property type="match status" value="2"/>
</dbReference>
<name>A0AAD4IZQ7_PERFH</name>
<dbReference type="FunFam" id="3.40.50.720:FF:001292">
    <property type="entry name" value="Alcohol dehydrogenase class-P"/>
    <property type="match status" value="1"/>
</dbReference>
<dbReference type="Gene3D" id="3.90.180.10">
    <property type="entry name" value="Medium-chain alcohol dehydrogenases, catalytic domain"/>
    <property type="match status" value="1"/>
</dbReference>
<keyword evidence="8" id="KW-0560">Oxidoreductase</keyword>
<keyword evidence="16" id="KW-1185">Reference proteome</keyword>
<evidence type="ECO:0000256" key="6">
    <source>
        <dbReference type="ARBA" id="ARBA00022723"/>
    </source>
</evidence>
<dbReference type="SUPFAM" id="SSF51735">
    <property type="entry name" value="NAD(P)-binding Rossmann-fold domains"/>
    <property type="match status" value="1"/>
</dbReference>
<dbReference type="Proteomes" id="UP001190926">
    <property type="component" value="Unassembled WGS sequence"/>
</dbReference>
<dbReference type="Pfam" id="PF00107">
    <property type="entry name" value="ADH_zinc_N"/>
    <property type="match status" value="1"/>
</dbReference>
<reference evidence="15 16" key="1">
    <citation type="journal article" date="2021" name="Nat. Commun.">
        <title>Incipient diploidization of the medicinal plant Perilla within 10,000 years.</title>
        <authorList>
            <person name="Zhang Y."/>
            <person name="Shen Q."/>
            <person name="Leng L."/>
            <person name="Zhang D."/>
            <person name="Chen S."/>
            <person name="Shi Y."/>
            <person name="Ning Z."/>
            <person name="Chen S."/>
        </authorList>
    </citation>
    <scope>NUCLEOTIDE SEQUENCE [LARGE SCALE GENOMIC DNA]</scope>
    <source>
        <strain evidence="16">cv. PC099</strain>
    </source>
</reference>
<comment type="similarity">
    <text evidence="3 12">Belongs to the zinc-containing alcohol dehydrogenase family.</text>
</comment>
<dbReference type="GO" id="GO:0046294">
    <property type="term" value="P:formaldehyde catabolic process"/>
    <property type="evidence" value="ECO:0007669"/>
    <property type="project" value="TreeGrafter"/>
</dbReference>
<dbReference type="InterPro" id="IPR011032">
    <property type="entry name" value="GroES-like_sf"/>
</dbReference>
<evidence type="ECO:0000256" key="1">
    <source>
        <dbReference type="ARBA" id="ARBA00001947"/>
    </source>
</evidence>
<proteinExistence type="inferred from homology"/>
<comment type="subcellular location">
    <subcellularLocation>
        <location evidence="2">Cytoplasm</location>
    </subcellularLocation>
</comment>
<evidence type="ECO:0000256" key="12">
    <source>
        <dbReference type="RuleBase" id="RU361277"/>
    </source>
</evidence>
<keyword evidence="7 12" id="KW-0862">Zinc</keyword>
<dbReference type="InterPro" id="IPR013154">
    <property type="entry name" value="ADH-like_N"/>
</dbReference>
<evidence type="ECO:0000256" key="3">
    <source>
        <dbReference type="ARBA" id="ARBA00008072"/>
    </source>
</evidence>
<dbReference type="PANTHER" id="PTHR43880:SF40">
    <property type="entry name" value="ALCOHOL DEHYDROGENASE 2"/>
    <property type="match status" value="1"/>
</dbReference>
<gene>
    <name evidence="15" type="ORF">C2S53_012000</name>
</gene>
<evidence type="ECO:0000256" key="9">
    <source>
        <dbReference type="ARBA" id="ARBA00023027"/>
    </source>
</evidence>
<evidence type="ECO:0000256" key="10">
    <source>
        <dbReference type="ARBA" id="ARBA00049164"/>
    </source>
</evidence>
<sequence>MSSRTAGQVIKCKAAVAWEAGKPLVIEEVEVAPPQKMEVRIKILYTSLCRTDVYFWEAKAQDSVFPRILGHEAAGIVESVGEGVTELAAGDHVLPVFTGECRECAHCKSEESNMCSLLRINTERGVMISDQKSRFSINGKPIYHFLGTSTFSEYTVLHVGCVAKINPEAPLDKVCVLSCLGATLNVAKPFKGSSVAIFGLGAVGLGAAEGARLAGASRVICVDLNPARFEEAKKFGLTEFVNPKDYDKPIQEVIAEMTDGGVDRSVECTGNVNAMISAFECVHDGWGVAVVVGIHHKDAVFKTHPLNFLNERTLKGTFFGNYKARSDLPSVVEMYMKKELEVEKFITHTVTFAEINKAFELMLKGEGLRCVVRME</sequence>
<dbReference type="CDD" id="cd08301">
    <property type="entry name" value="alcohol_DH_plants"/>
    <property type="match status" value="1"/>
</dbReference>
<evidence type="ECO:0000313" key="16">
    <source>
        <dbReference type="Proteomes" id="UP001190926"/>
    </source>
</evidence>
<feature type="domain" description="Alcohol dehydrogenase-like N-terminal" evidence="14">
    <location>
        <begin position="36"/>
        <end position="165"/>
    </location>
</feature>
<comment type="caution">
    <text evidence="15">The sequence shown here is derived from an EMBL/GenBank/DDBJ whole genome shotgun (WGS) entry which is preliminary data.</text>
</comment>